<dbReference type="PANTHER" id="PTHR13561:SF20">
    <property type="entry name" value="DNA TOPOISOMERASE 2-BINDING PROTEIN 1"/>
    <property type="match status" value="1"/>
</dbReference>
<sequence length="543" mass="61684">MKITSTLLTETERSNLVKILAKILPCATYSSDLTSDVTILVANPSRSSDWLQSRKFQYVVQYRPEVSIVKYEGILTCYEGWLRGEEDDSTKGDGILDSLTSVDVFEGLKVSISRLNESLDSESVDKLKELVEKHGGQVSESLSSDSDVLVSTIPEGRRYTKAKEWEIPIVSPDWCFDSVDRGSALGFKYYTLVKKYGKGRKSDSCDWDKLKAWREKDEEDRNIRRAKLEAALEGKRTGKRKSENEKKKKGEDYEERDLKVAKIDVKDRIWNSIMREASIGKVREGDGEDDGWETEQKVGLGEAETGSNEFKLLDRGMISSQNQEHPKRESDPLLFSGLKFSLYGFKEEEERILRVVLKEYGGIVAAGGEVDYVIISSEKNEDPNLGGRVITEFGIERCIYYHGRKALEDEKWSRPIFLRSDVEVSDFREALGLEKVDKKIQVAITGFKGIDLSEIERILRKKLVKGFEFCEMFNRECEMLIVGEDGGDSSVRKVRMGRKWGVRMVGWGEVVRGLPNRRAERGSGVRSEVHGEIRREAAKEVAN</sequence>
<evidence type="ECO:0000256" key="2">
    <source>
        <dbReference type="SAM" id="MobiDB-lite"/>
    </source>
</evidence>
<evidence type="ECO:0000313" key="4">
    <source>
        <dbReference type="EMBL" id="VEU24170.1"/>
    </source>
</evidence>
<dbReference type="InParanoid" id="A0A448YTF0"/>
<proteinExistence type="predicted"/>
<name>A0A448YTF0_BRENA</name>
<dbReference type="AlphaFoldDB" id="A0A448YTF0"/>
<gene>
    <name evidence="4" type="ORF">BRENAR_LOCUS4898</name>
</gene>
<feature type="domain" description="BRCT" evidence="3">
    <location>
        <begin position="100"/>
        <end position="192"/>
    </location>
</feature>
<organism evidence="4 5">
    <name type="scientific">Brettanomyces naardenensis</name>
    <name type="common">Yeast</name>
    <dbReference type="NCBI Taxonomy" id="13370"/>
    <lineage>
        <taxon>Eukaryota</taxon>
        <taxon>Fungi</taxon>
        <taxon>Dikarya</taxon>
        <taxon>Ascomycota</taxon>
        <taxon>Saccharomycotina</taxon>
        <taxon>Pichiomycetes</taxon>
        <taxon>Pichiales</taxon>
        <taxon>Pichiaceae</taxon>
        <taxon>Brettanomyces</taxon>
    </lineage>
</organism>
<dbReference type="GO" id="GO:0006270">
    <property type="term" value="P:DNA replication initiation"/>
    <property type="evidence" value="ECO:0007669"/>
    <property type="project" value="TreeGrafter"/>
</dbReference>
<dbReference type="Proteomes" id="UP000290900">
    <property type="component" value="Unassembled WGS sequence"/>
</dbReference>
<keyword evidence="1" id="KW-0677">Repeat</keyword>
<dbReference type="InterPro" id="IPR059215">
    <property type="entry name" value="BRCT2_TopBP1-like"/>
</dbReference>
<evidence type="ECO:0000256" key="1">
    <source>
        <dbReference type="ARBA" id="ARBA00022737"/>
    </source>
</evidence>
<dbReference type="Gene3D" id="3.40.50.10190">
    <property type="entry name" value="BRCT domain"/>
    <property type="match status" value="4"/>
</dbReference>
<dbReference type="PANTHER" id="PTHR13561">
    <property type="entry name" value="DNA REPLICATION REGULATOR DPB11-RELATED"/>
    <property type="match status" value="1"/>
</dbReference>
<dbReference type="SMART" id="SM00292">
    <property type="entry name" value="BRCT"/>
    <property type="match status" value="3"/>
</dbReference>
<dbReference type="OrthoDB" id="251770at2759"/>
<feature type="region of interest" description="Disordered" evidence="2">
    <location>
        <begin position="232"/>
        <end position="251"/>
    </location>
</feature>
<accession>A0A448YTF0</accession>
<dbReference type="GO" id="GO:0033314">
    <property type="term" value="P:mitotic DNA replication checkpoint signaling"/>
    <property type="evidence" value="ECO:0007669"/>
    <property type="project" value="TreeGrafter"/>
</dbReference>
<dbReference type="STRING" id="13370.A0A448YTF0"/>
<reference evidence="4 5" key="1">
    <citation type="submission" date="2018-12" db="EMBL/GenBank/DDBJ databases">
        <authorList>
            <person name="Tiukova I."/>
            <person name="Dainat J."/>
        </authorList>
    </citation>
    <scope>NUCLEOTIDE SEQUENCE [LARGE SCALE GENOMIC DNA]</scope>
</reference>
<evidence type="ECO:0000259" key="3">
    <source>
        <dbReference type="PROSITE" id="PS50172"/>
    </source>
</evidence>
<keyword evidence="5" id="KW-1185">Reference proteome</keyword>
<dbReference type="PROSITE" id="PS50172">
    <property type="entry name" value="BRCT"/>
    <property type="match status" value="1"/>
</dbReference>
<evidence type="ECO:0000313" key="5">
    <source>
        <dbReference type="Proteomes" id="UP000290900"/>
    </source>
</evidence>
<dbReference type="GO" id="GO:0007095">
    <property type="term" value="P:mitotic G2 DNA damage checkpoint signaling"/>
    <property type="evidence" value="ECO:0007669"/>
    <property type="project" value="TreeGrafter"/>
</dbReference>
<dbReference type="EMBL" id="CAACVR010000075">
    <property type="protein sequence ID" value="VEU24170.1"/>
    <property type="molecule type" value="Genomic_DNA"/>
</dbReference>
<dbReference type="InterPro" id="IPR036420">
    <property type="entry name" value="BRCT_dom_sf"/>
</dbReference>
<dbReference type="SUPFAM" id="SSF52113">
    <property type="entry name" value="BRCT domain"/>
    <property type="match status" value="1"/>
</dbReference>
<protein>
    <submittedName>
        <fullName evidence="4">DEKNAAC105423</fullName>
    </submittedName>
</protein>
<dbReference type="InterPro" id="IPR001357">
    <property type="entry name" value="BRCT_dom"/>
</dbReference>
<dbReference type="Pfam" id="PF00533">
    <property type="entry name" value="BRCT"/>
    <property type="match status" value="1"/>
</dbReference>
<dbReference type="CDD" id="cd17731">
    <property type="entry name" value="BRCT_TopBP1_rpt2_like"/>
    <property type="match status" value="1"/>
</dbReference>